<dbReference type="SUPFAM" id="SSF53850">
    <property type="entry name" value="Periplasmic binding protein-like II"/>
    <property type="match status" value="1"/>
</dbReference>
<protein>
    <submittedName>
        <fullName evidence="6">Hydrogen peroxide-inducible genes activator</fullName>
    </submittedName>
</protein>
<dbReference type="PANTHER" id="PTHR30346">
    <property type="entry name" value="TRANSCRIPTIONAL DUAL REGULATOR HCAR-RELATED"/>
    <property type="match status" value="1"/>
</dbReference>
<dbReference type="SUPFAM" id="SSF46785">
    <property type="entry name" value="Winged helix' DNA-binding domain"/>
    <property type="match status" value="1"/>
</dbReference>
<evidence type="ECO:0000313" key="7">
    <source>
        <dbReference type="Proteomes" id="UP001595443"/>
    </source>
</evidence>
<dbReference type="PROSITE" id="PS50931">
    <property type="entry name" value="HTH_LYSR"/>
    <property type="match status" value="1"/>
</dbReference>
<dbReference type="InterPro" id="IPR000847">
    <property type="entry name" value="LysR_HTH_N"/>
</dbReference>
<dbReference type="EMBL" id="JBHRSK010000017">
    <property type="protein sequence ID" value="MFC2970213.1"/>
    <property type="molecule type" value="Genomic_DNA"/>
</dbReference>
<comment type="similarity">
    <text evidence="1">Belongs to the LysR transcriptional regulatory family.</text>
</comment>
<dbReference type="PRINTS" id="PR00039">
    <property type="entry name" value="HTHLYSR"/>
</dbReference>
<proteinExistence type="inferred from homology"/>
<comment type="caution">
    <text evidence="6">The sequence shown here is derived from an EMBL/GenBank/DDBJ whole genome shotgun (WGS) entry which is preliminary data.</text>
</comment>
<dbReference type="InterPro" id="IPR036388">
    <property type="entry name" value="WH-like_DNA-bd_sf"/>
</dbReference>
<dbReference type="Gene3D" id="3.40.190.10">
    <property type="entry name" value="Periplasmic binding protein-like II"/>
    <property type="match status" value="2"/>
</dbReference>
<keyword evidence="3" id="KW-0238">DNA-binding</keyword>
<keyword evidence="7" id="KW-1185">Reference proteome</keyword>
<accession>A0ABV7AMC4</accession>
<evidence type="ECO:0000313" key="6">
    <source>
        <dbReference type="EMBL" id="MFC2970213.1"/>
    </source>
</evidence>
<evidence type="ECO:0000256" key="2">
    <source>
        <dbReference type="ARBA" id="ARBA00023015"/>
    </source>
</evidence>
<dbReference type="Gene3D" id="1.10.10.10">
    <property type="entry name" value="Winged helix-like DNA-binding domain superfamily/Winged helix DNA-binding domain"/>
    <property type="match status" value="1"/>
</dbReference>
<evidence type="ECO:0000259" key="5">
    <source>
        <dbReference type="PROSITE" id="PS50931"/>
    </source>
</evidence>
<name>A0ABV7AMC4_9RHOB</name>
<dbReference type="CDD" id="cd08411">
    <property type="entry name" value="PBP2_OxyR"/>
    <property type="match status" value="1"/>
</dbReference>
<keyword evidence="2" id="KW-0805">Transcription regulation</keyword>
<dbReference type="InterPro" id="IPR005119">
    <property type="entry name" value="LysR_subst-bd"/>
</dbReference>
<evidence type="ECO:0000256" key="3">
    <source>
        <dbReference type="ARBA" id="ARBA00023125"/>
    </source>
</evidence>
<reference evidence="7" key="1">
    <citation type="journal article" date="2019" name="Int. J. Syst. Evol. Microbiol.">
        <title>The Global Catalogue of Microorganisms (GCM) 10K type strain sequencing project: providing services to taxonomists for standard genome sequencing and annotation.</title>
        <authorList>
            <consortium name="The Broad Institute Genomics Platform"/>
            <consortium name="The Broad Institute Genome Sequencing Center for Infectious Disease"/>
            <person name="Wu L."/>
            <person name="Ma J."/>
        </authorList>
    </citation>
    <scope>NUCLEOTIDE SEQUENCE [LARGE SCALE GENOMIC DNA]</scope>
    <source>
        <strain evidence="7">KCTC 62192</strain>
    </source>
</reference>
<dbReference type="Pfam" id="PF03466">
    <property type="entry name" value="LysR_substrate"/>
    <property type="match status" value="1"/>
</dbReference>
<gene>
    <name evidence="6" type="ORF">ACFOES_19105</name>
</gene>
<dbReference type="RefSeq" id="WP_377834980.1">
    <property type="nucleotide sequence ID" value="NZ_JBHRSK010000017.1"/>
</dbReference>
<organism evidence="6 7">
    <name type="scientific">Acidimangrovimonas pyrenivorans</name>
    <dbReference type="NCBI Taxonomy" id="2030798"/>
    <lineage>
        <taxon>Bacteria</taxon>
        <taxon>Pseudomonadati</taxon>
        <taxon>Pseudomonadota</taxon>
        <taxon>Alphaproteobacteria</taxon>
        <taxon>Rhodobacterales</taxon>
        <taxon>Paracoccaceae</taxon>
        <taxon>Acidimangrovimonas</taxon>
    </lineage>
</organism>
<keyword evidence="4" id="KW-0804">Transcription</keyword>
<dbReference type="Pfam" id="PF00126">
    <property type="entry name" value="HTH_1"/>
    <property type="match status" value="1"/>
</dbReference>
<sequence>MIPGITLRQLGFLVAVADTLNFSRAAETCFVTQPTLSAGLKELEERLGVVLAERTKRSVILTPVGKEIAARARAVLLAAREIEELAKVQAAPEGGELRLGAIPTIGPYLIPRALPGIRSAFPDLRLLLREEMTEQLLDGLHKGRLDLILFALPFDAPGIEVMELFDDGYHLAAPPGSFGPDPVRGAQLDGAKLMLLEKGHCLQRHALSAFPDRDIEQDESFSATSLATLISMVSEGLGITLLPDLALDAGVLGGQEVAIAPLPDACPRRVVLAWRATSARGALFRKLGEILQRTRQLTRQ</sequence>
<dbReference type="PANTHER" id="PTHR30346:SF10">
    <property type="entry name" value="TRANSCRIPTIONAL REGULATOR OF OXIDATIVE STRESS OXYR"/>
    <property type="match status" value="1"/>
</dbReference>
<evidence type="ECO:0000256" key="1">
    <source>
        <dbReference type="ARBA" id="ARBA00009437"/>
    </source>
</evidence>
<feature type="domain" description="HTH lysR-type" evidence="5">
    <location>
        <begin position="5"/>
        <end position="62"/>
    </location>
</feature>
<evidence type="ECO:0000256" key="4">
    <source>
        <dbReference type="ARBA" id="ARBA00023163"/>
    </source>
</evidence>
<dbReference type="InterPro" id="IPR036390">
    <property type="entry name" value="WH_DNA-bd_sf"/>
</dbReference>
<dbReference type="Proteomes" id="UP001595443">
    <property type="component" value="Unassembled WGS sequence"/>
</dbReference>